<dbReference type="PANTHER" id="PTHR43798:SF31">
    <property type="entry name" value="AB HYDROLASE SUPERFAMILY PROTEIN YCLE"/>
    <property type="match status" value="1"/>
</dbReference>
<proteinExistence type="predicted"/>
<protein>
    <recommendedName>
        <fullName evidence="2">AB hydrolase-1 domain-containing protein</fullName>
    </recommendedName>
</protein>
<evidence type="ECO:0000256" key="1">
    <source>
        <dbReference type="ARBA" id="ARBA00022801"/>
    </source>
</evidence>
<dbReference type="EMBL" id="AP023355">
    <property type="protein sequence ID" value="BCJ34608.1"/>
    <property type="molecule type" value="Genomic_DNA"/>
</dbReference>
<accession>A0A7R7HW79</accession>
<dbReference type="InterPro" id="IPR000073">
    <property type="entry name" value="AB_hydrolase_1"/>
</dbReference>
<dbReference type="SUPFAM" id="SSF53474">
    <property type="entry name" value="alpha/beta-Hydrolases"/>
    <property type="match status" value="1"/>
</dbReference>
<evidence type="ECO:0000313" key="3">
    <source>
        <dbReference type="EMBL" id="BCJ34608.1"/>
    </source>
</evidence>
<evidence type="ECO:0000313" key="4">
    <source>
        <dbReference type="Proteomes" id="UP000611640"/>
    </source>
</evidence>
<dbReference type="PANTHER" id="PTHR43798">
    <property type="entry name" value="MONOACYLGLYCEROL LIPASE"/>
    <property type="match status" value="1"/>
</dbReference>
<keyword evidence="1" id="KW-0378">Hydrolase</keyword>
<organism evidence="3 4">
    <name type="scientific">Actinocatenispora thailandica</name>
    <dbReference type="NCBI Taxonomy" id="227318"/>
    <lineage>
        <taxon>Bacteria</taxon>
        <taxon>Bacillati</taxon>
        <taxon>Actinomycetota</taxon>
        <taxon>Actinomycetes</taxon>
        <taxon>Micromonosporales</taxon>
        <taxon>Micromonosporaceae</taxon>
        <taxon>Actinocatenispora</taxon>
    </lineage>
</organism>
<reference evidence="3 4" key="1">
    <citation type="submission" date="2020-08" db="EMBL/GenBank/DDBJ databases">
        <title>Whole genome shotgun sequence of Actinocatenispora thailandica NBRC 105041.</title>
        <authorList>
            <person name="Komaki H."/>
            <person name="Tamura T."/>
        </authorList>
    </citation>
    <scope>NUCLEOTIDE SEQUENCE [LARGE SCALE GENOMIC DNA]</scope>
    <source>
        <strain evidence="3 4">NBRC 105041</strain>
    </source>
</reference>
<evidence type="ECO:0000259" key="2">
    <source>
        <dbReference type="Pfam" id="PF12697"/>
    </source>
</evidence>
<dbReference type="GO" id="GO:0016020">
    <property type="term" value="C:membrane"/>
    <property type="evidence" value="ECO:0007669"/>
    <property type="project" value="TreeGrafter"/>
</dbReference>
<dbReference type="Proteomes" id="UP000611640">
    <property type="component" value="Chromosome"/>
</dbReference>
<name>A0A7R7HW79_9ACTN</name>
<dbReference type="KEGG" id="atl:Athai_21110"/>
<dbReference type="Gene3D" id="3.40.50.1820">
    <property type="entry name" value="alpha/beta hydrolase"/>
    <property type="match status" value="1"/>
</dbReference>
<keyword evidence="4" id="KW-1185">Reference proteome</keyword>
<dbReference type="GO" id="GO:0016787">
    <property type="term" value="F:hydrolase activity"/>
    <property type="evidence" value="ECO:0007669"/>
    <property type="project" value="UniProtKB-KW"/>
</dbReference>
<dbReference type="InterPro" id="IPR029058">
    <property type="entry name" value="AB_hydrolase_fold"/>
</dbReference>
<dbReference type="AlphaFoldDB" id="A0A7R7HW79"/>
<sequence length="277" mass="29225">MNAVAYQDFQLTAADGVRLAGRYAGAGDPVLFLHGSGGGLHSWAAIADRLSDRYQVWLVARRGYGPSGQPAVGKRFGDEVSDVHRIAGHIAAQTGTAVHLVGASYGAYLALHAARAEPGGLRSLAIFEPPLFAAGPRIVPLARRYAAAFERGDSAAAAAVLNEVTLVPEQIVRAFAASSTAEPDPVEAQRSGLGWRHDLDALAADETDMARWSAVTLPALLMAGADTWPPMPETVRDLAGVLPEVRTVVWPGQMHFATATAPDLVADTLREFFAAQP</sequence>
<dbReference type="Pfam" id="PF12697">
    <property type="entry name" value="Abhydrolase_6"/>
    <property type="match status" value="1"/>
</dbReference>
<dbReference type="RefSeq" id="WP_203961319.1">
    <property type="nucleotide sequence ID" value="NZ_AP023355.1"/>
</dbReference>
<gene>
    <name evidence="3" type="ORF">Athai_21110</name>
</gene>
<feature type="domain" description="AB hydrolase-1" evidence="2">
    <location>
        <begin position="30"/>
        <end position="267"/>
    </location>
</feature>
<dbReference type="InterPro" id="IPR050266">
    <property type="entry name" value="AB_hydrolase_sf"/>
</dbReference>